<reference evidence="1" key="1">
    <citation type="journal article" date="2014" name="Genome Announc.">
        <title>Draft Genome Sequence of Mycobacterium triplex DSM 44626.</title>
        <authorList>
            <person name="Sassi M."/>
            <person name="Croce O."/>
            <person name="Robert C."/>
            <person name="Raoult D."/>
            <person name="Drancourt M."/>
        </authorList>
    </citation>
    <scope>NUCLEOTIDE SEQUENCE [LARGE SCALE GENOMIC DNA]</scope>
    <source>
        <strain evidence="1">DSM 44626</strain>
    </source>
</reference>
<dbReference type="EMBL" id="HG964446">
    <property type="protein sequence ID" value="CDO89428.1"/>
    <property type="molecule type" value="Genomic_DNA"/>
</dbReference>
<accession>A0A024K1P3</accession>
<organism evidence="1">
    <name type="scientific">Mycobacterium triplex</name>
    <dbReference type="NCBI Taxonomy" id="47839"/>
    <lineage>
        <taxon>Bacteria</taxon>
        <taxon>Bacillati</taxon>
        <taxon>Actinomycetota</taxon>
        <taxon>Actinomycetes</taxon>
        <taxon>Mycobacteriales</taxon>
        <taxon>Mycobacteriaceae</taxon>
        <taxon>Mycobacterium</taxon>
        <taxon>Mycobacterium simiae complex</taxon>
    </lineage>
</organism>
<protein>
    <submittedName>
        <fullName evidence="1">Uncharacterized protein</fullName>
    </submittedName>
</protein>
<dbReference type="Proteomes" id="UP000028880">
    <property type="component" value="Unassembled WGS sequence"/>
</dbReference>
<dbReference type="RefSeq" id="WP_139830120.1">
    <property type="nucleotide sequence ID" value="NZ_HG964446.1"/>
</dbReference>
<dbReference type="OrthoDB" id="4742419at2"/>
<dbReference type="STRING" id="47839.BN973_03804"/>
<dbReference type="HOGENOM" id="CLU_1711187_0_0_11"/>
<proteinExistence type="predicted"/>
<evidence type="ECO:0000313" key="1">
    <source>
        <dbReference type="EMBL" id="CDO89428.1"/>
    </source>
</evidence>
<name>A0A024K1P3_9MYCO</name>
<sequence>MLGLLRNWSQLTNVPDELHDELEAEGLIFLANRVGVIRHFSGHVPGVFSASGVSRYMGAFAFSAARVVATFPTRGDSTLRSIDCSWDVNKGPAAATVTRKGLLIDIDLRGVDRAFSGSMRLHYKRKVPDEVLQALPATSLRFPVDPVFVYRAAGVRPKS</sequence>
<dbReference type="AlphaFoldDB" id="A0A024K1P3"/>
<reference evidence="1" key="2">
    <citation type="submission" date="2014-04" db="EMBL/GenBank/DDBJ databases">
        <authorList>
            <person name="Urmite Genomes U."/>
        </authorList>
    </citation>
    <scope>NUCLEOTIDE SEQUENCE</scope>
    <source>
        <strain evidence="1">DSM 44626</strain>
    </source>
</reference>
<gene>
    <name evidence="1" type="ORF">BN973_03804</name>
</gene>